<evidence type="ECO:0000313" key="2">
    <source>
        <dbReference type="EMBL" id="KAL3385914.1"/>
    </source>
</evidence>
<keyword evidence="1" id="KW-0812">Transmembrane</keyword>
<dbReference type="Proteomes" id="UP001627154">
    <property type="component" value="Unassembled WGS sequence"/>
</dbReference>
<keyword evidence="1" id="KW-1133">Transmembrane helix</keyword>
<evidence type="ECO:0000313" key="3">
    <source>
        <dbReference type="Proteomes" id="UP001627154"/>
    </source>
</evidence>
<evidence type="ECO:0000256" key="1">
    <source>
        <dbReference type="SAM" id="Phobius"/>
    </source>
</evidence>
<sequence>MLVYIGKEQQGFGKGNSKSWHISIAPEHLRSRWLAARGTVNFPDVLADRVRCGDQRAAHASPLYRHRASPCYTYMCIFIYSSKRPLLNYYVLSRDSINTQMFNEKYIRTRESGNEPAMLSSASNYTYVFGIVHAVGARAGNLGSFDRVPHTIVARVAVLAQSVGCSTCVILYVFRCDAQRIIQRV</sequence>
<protein>
    <submittedName>
        <fullName evidence="2">Uncharacterized protein</fullName>
    </submittedName>
</protein>
<organism evidence="2 3">
    <name type="scientific">Trichogramma kaykai</name>
    <dbReference type="NCBI Taxonomy" id="54128"/>
    <lineage>
        <taxon>Eukaryota</taxon>
        <taxon>Metazoa</taxon>
        <taxon>Ecdysozoa</taxon>
        <taxon>Arthropoda</taxon>
        <taxon>Hexapoda</taxon>
        <taxon>Insecta</taxon>
        <taxon>Pterygota</taxon>
        <taxon>Neoptera</taxon>
        <taxon>Endopterygota</taxon>
        <taxon>Hymenoptera</taxon>
        <taxon>Apocrita</taxon>
        <taxon>Proctotrupomorpha</taxon>
        <taxon>Chalcidoidea</taxon>
        <taxon>Trichogrammatidae</taxon>
        <taxon>Trichogramma</taxon>
    </lineage>
</organism>
<keyword evidence="3" id="KW-1185">Reference proteome</keyword>
<name>A0ABD2VZ80_9HYME</name>
<dbReference type="AlphaFoldDB" id="A0ABD2VZ80"/>
<reference evidence="2 3" key="1">
    <citation type="journal article" date="2024" name="bioRxiv">
        <title>A reference genome for Trichogramma kaykai: A tiny desert-dwelling parasitoid wasp with competing sex-ratio distorters.</title>
        <authorList>
            <person name="Culotta J."/>
            <person name="Lindsey A.R."/>
        </authorList>
    </citation>
    <scope>NUCLEOTIDE SEQUENCE [LARGE SCALE GENOMIC DNA]</scope>
    <source>
        <strain evidence="2 3">KSX58</strain>
    </source>
</reference>
<comment type="caution">
    <text evidence="2">The sequence shown here is derived from an EMBL/GenBank/DDBJ whole genome shotgun (WGS) entry which is preliminary data.</text>
</comment>
<keyword evidence="1" id="KW-0472">Membrane</keyword>
<accession>A0ABD2VZ80</accession>
<proteinExistence type="predicted"/>
<feature type="transmembrane region" description="Helical" evidence="1">
    <location>
        <begin position="152"/>
        <end position="174"/>
    </location>
</feature>
<dbReference type="EMBL" id="JBJJXI010000149">
    <property type="protein sequence ID" value="KAL3385914.1"/>
    <property type="molecule type" value="Genomic_DNA"/>
</dbReference>
<gene>
    <name evidence="2" type="ORF">TKK_018438</name>
</gene>